<sequence length="279" mass="31666">MDLSSIVAPYRYHFHVFVNNAILNGVENRPANAFFIHFTVRNTTNLHYISRQTNMWAFHRNLNEDPHFTKNLILSANNMLCDLSTSFNEVAMVLAEAAIPASEHACIVEKLNSTAMAVARRLGNLEDATIPLVVYISKSHFQIIEDPFQSNLEEYVNNQWAAADRDRFEEFDYNEEEENEIDDELARLAIDNEEDYNISNATESSIATLEKVKSTEKGECAICLEDMEVNEMVTRMPCDHKFHGDCIVQWLGKGHVCPLCRFEMPVATTVAAMDGHPTA</sequence>
<dbReference type="EMBL" id="CAMAPE010000038">
    <property type="protein sequence ID" value="CAH9100734.1"/>
    <property type="molecule type" value="Genomic_DNA"/>
</dbReference>
<evidence type="ECO:0000256" key="4">
    <source>
        <dbReference type="ARBA" id="ARBA00022771"/>
    </source>
</evidence>
<dbReference type="InterPro" id="IPR001841">
    <property type="entry name" value="Znf_RING"/>
</dbReference>
<dbReference type="SMART" id="SM00184">
    <property type="entry name" value="RING"/>
    <property type="match status" value="1"/>
</dbReference>
<evidence type="ECO:0000256" key="1">
    <source>
        <dbReference type="ARBA" id="ARBA00000900"/>
    </source>
</evidence>
<comment type="caution">
    <text evidence="8">The sequence shown here is derived from an EMBL/GenBank/DDBJ whole genome shotgun (WGS) entry which is preliminary data.</text>
</comment>
<reference evidence="8" key="1">
    <citation type="submission" date="2022-07" db="EMBL/GenBank/DDBJ databases">
        <authorList>
            <person name="Macas J."/>
            <person name="Novak P."/>
            <person name="Neumann P."/>
        </authorList>
    </citation>
    <scope>NUCLEOTIDE SEQUENCE</scope>
</reference>
<dbReference type="Pfam" id="PF13639">
    <property type="entry name" value="zf-RING_2"/>
    <property type="match status" value="1"/>
</dbReference>
<dbReference type="PANTHER" id="PTHR15710:SF243">
    <property type="entry name" value="E3 UBIQUITIN-PROTEIN LIGASE PRAJA-2 ISOFORM X1"/>
    <property type="match status" value="1"/>
</dbReference>
<evidence type="ECO:0000256" key="5">
    <source>
        <dbReference type="ARBA" id="ARBA00022833"/>
    </source>
</evidence>
<dbReference type="SUPFAM" id="SSF57850">
    <property type="entry name" value="RING/U-box"/>
    <property type="match status" value="1"/>
</dbReference>
<dbReference type="PROSITE" id="PS50089">
    <property type="entry name" value="ZF_RING_2"/>
    <property type="match status" value="1"/>
</dbReference>
<keyword evidence="9" id="KW-1185">Reference proteome</keyword>
<keyword evidence="3" id="KW-0479">Metal-binding</keyword>
<dbReference type="EC" id="2.3.2.27" evidence="2"/>
<dbReference type="PANTHER" id="PTHR15710">
    <property type="entry name" value="E3 UBIQUITIN-PROTEIN LIGASE PRAJA"/>
    <property type="match status" value="1"/>
</dbReference>
<proteinExistence type="predicted"/>
<protein>
    <recommendedName>
        <fullName evidence="2">RING-type E3 ubiquitin transferase</fullName>
        <ecNumber evidence="2">2.3.2.27</ecNumber>
    </recommendedName>
</protein>
<accession>A0A9P0ZGW7</accession>
<dbReference type="AlphaFoldDB" id="A0A9P0ZGW7"/>
<dbReference type="GO" id="GO:0061630">
    <property type="term" value="F:ubiquitin protein ligase activity"/>
    <property type="evidence" value="ECO:0007669"/>
    <property type="project" value="UniProtKB-EC"/>
</dbReference>
<gene>
    <name evidence="8" type="ORF">CEURO_LOCUS15090</name>
</gene>
<evidence type="ECO:0000313" key="8">
    <source>
        <dbReference type="EMBL" id="CAH9100734.1"/>
    </source>
</evidence>
<dbReference type="GO" id="GO:0016567">
    <property type="term" value="P:protein ubiquitination"/>
    <property type="evidence" value="ECO:0007669"/>
    <property type="project" value="TreeGrafter"/>
</dbReference>
<dbReference type="InterPro" id="IPR013083">
    <property type="entry name" value="Znf_RING/FYVE/PHD"/>
</dbReference>
<dbReference type="Gene3D" id="3.30.40.10">
    <property type="entry name" value="Zinc/RING finger domain, C3HC4 (zinc finger)"/>
    <property type="match status" value="1"/>
</dbReference>
<keyword evidence="5" id="KW-0862">Zinc</keyword>
<dbReference type="GO" id="GO:0005737">
    <property type="term" value="C:cytoplasm"/>
    <property type="evidence" value="ECO:0007669"/>
    <property type="project" value="TreeGrafter"/>
</dbReference>
<evidence type="ECO:0000256" key="3">
    <source>
        <dbReference type="ARBA" id="ARBA00022723"/>
    </source>
</evidence>
<feature type="domain" description="RING-type" evidence="7">
    <location>
        <begin position="220"/>
        <end position="261"/>
    </location>
</feature>
<evidence type="ECO:0000259" key="7">
    <source>
        <dbReference type="PROSITE" id="PS50089"/>
    </source>
</evidence>
<name>A0A9P0ZGW7_CUSEU</name>
<evidence type="ECO:0000313" key="9">
    <source>
        <dbReference type="Proteomes" id="UP001152484"/>
    </source>
</evidence>
<dbReference type="Proteomes" id="UP001152484">
    <property type="component" value="Unassembled WGS sequence"/>
</dbReference>
<evidence type="ECO:0000256" key="6">
    <source>
        <dbReference type="PROSITE-ProRule" id="PRU00175"/>
    </source>
</evidence>
<keyword evidence="4 6" id="KW-0863">Zinc-finger</keyword>
<dbReference type="GO" id="GO:0008270">
    <property type="term" value="F:zinc ion binding"/>
    <property type="evidence" value="ECO:0007669"/>
    <property type="project" value="UniProtKB-KW"/>
</dbReference>
<evidence type="ECO:0000256" key="2">
    <source>
        <dbReference type="ARBA" id="ARBA00012483"/>
    </source>
</evidence>
<organism evidence="8 9">
    <name type="scientific">Cuscuta europaea</name>
    <name type="common">European dodder</name>
    <dbReference type="NCBI Taxonomy" id="41803"/>
    <lineage>
        <taxon>Eukaryota</taxon>
        <taxon>Viridiplantae</taxon>
        <taxon>Streptophyta</taxon>
        <taxon>Embryophyta</taxon>
        <taxon>Tracheophyta</taxon>
        <taxon>Spermatophyta</taxon>
        <taxon>Magnoliopsida</taxon>
        <taxon>eudicotyledons</taxon>
        <taxon>Gunneridae</taxon>
        <taxon>Pentapetalae</taxon>
        <taxon>asterids</taxon>
        <taxon>lamiids</taxon>
        <taxon>Solanales</taxon>
        <taxon>Convolvulaceae</taxon>
        <taxon>Cuscuteae</taxon>
        <taxon>Cuscuta</taxon>
        <taxon>Cuscuta subgen. Cuscuta</taxon>
    </lineage>
</organism>
<comment type="catalytic activity">
    <reaction evidence="1">
        <text>S-ubiquitinyl-[E2 ubiquitin-conjugating enzyme]-L-cysteine + [acceptor protein]-L-lysine = [E2 ubiquitin-conjugating enzyme]-L-cysteine + N(6)-ubiquitinyl-[acceptor protein]-L-lysine.</text>
        <dbReference type="EC" id="2.3.2.27"/>
    </reaction>
</comment>
<dbReference type="OrthoDB" id="4348522at2759"/>